<dbReference type="Pfam" id="PF00534">
    <property type="entry name" value="Glycos_transf_1"/>
    <property type="match status" value="1"/>
</dbReference>
<evidence type="ECO:0000259" key="3">
    <source>
        <dbReference type="Pfam" id="PF00534"/>
    </source>
</evidence>
<keyword evidence="6" id="KW-1185">Reference proteome</keyword>
<dbReference type="Proteomes" id="UP000006794">
    <property type="component" value="Plasmid pHALXA01"/>
</dbReference>
<dbReference type="AlphaFoldDB" id="F8DD56"/>
<evidence type="ECO:0000313" key="6">
    <source>
        <dbReference type="Proteomes" id="UP000006794"/>
    </source>
</evidence>
<evidence type="ECO:0000313" key="5">
    <source>
        <dbReference type="EMBL" id="AEH38943.1"/>
    </source>
</evidence>
<evidence type="ECO:0000256" key="1">
    <source>
        <dbReference type="ARBA" id="ARBA00022676"/>
    </source>
</evidence>
<dbReference type="Gene3D" id="3.40.50.2000">
    <property type="entry name" value="Glycogen Phosphorylase B"/>
    <property type="match status" value="2"/>
</dbReference>
<proteinExistence type="predicted"/>
<dbReference type="CDD" id="cd03801">
    <property type="entry name" value="GT4_PimA-like"/>
    <property type="match status" value="1"/>
</dbReference>
<accession>F8DD56</accession>
<name>F8DD56_HALXS</name>
<evidence type="ECO:0000259" key="4">
    <source>
        <dbReference type="Pfam" id="PF13439"/>
    </source>
</evidence>
<dbReference type="InterPro" id="IPR028098">
    <property type="entry name" value="Glyco_trans_4-like_N"/>
</dbReference>
<dbReference type="Pfam" id="PF13439">
    <property type="entry name" value="Glyco_transf_4"/>
    <property type="match status" value="1"/>
</dbReference>
<gene>
    <name evidence="5" type="ordered locus">Halxa_0340</name>
</gene>
<keyword evidence="2 5" id="KW-0808">Transferase</keyword>
<keyword evidence="1" id="KW-0328">Glycosyltransferase</keyword>
<feature type="domain" description="Glycosyl transferase family 1" evidence="3">
    <location>
        <begin position="194"/>
        <end position="351"/>
    </location>
</feature>
<evidence type="ECO:0000256" key="2">
    <source>
        <dbReference type="ARBA" id="ARBA00022679"/>
    </source>
</evidence>
<dbReference type="GeneID" id="10795211"/>
<dbReference type="GO" id="GO:0016757">
    <property type="term" value="F:glycosyltransferase activity"/>
    <property type="evidence" value="ECO:0007669"/>
    <property type="project" value="UniProtKB-KW"/>
</dbReference>
<dbReference type="PANTHER" id="PTHR12526">
    <property type="entry name" value="GLYCOSYLTRANSFERASE"/>
    <property type="match status" value="1"/>
</dbReference>
<geneLocation type="plasmid" evidence="5 6">
    <name>pHALXA01</name>
</geneLocation>
<dbReference type="SUPFAM" id="SSF53756">
    <property type="entry name" value="UDP-Glycosyltransferase/glycogen phosphorylase"/>
    <property type="match status" value="1"/>
</dbReference>
<sequence>MRIAMIQDDWWPRTGGGPVHVKDLSVALAEQFDHTIDIYTRALEKDGQSHVNAETFAGGNVRVHRLKPSTEYWNAVGRVSSLATPVPHLVTEQFDIVHGHTFLPAVPTRVGGALTDAATVFTVHGTALTSGVGRDESGLAAVKRRLERLFVLNFEYDHVISVNTEHLDLLGGYHADVSCVPNGVDLDRFDVSVDSRDEILFLGRLAPKKRVSDLIAAFDRLADEYPETDLVIVGTGPKRDALQSQVKGAGLEDRVRFEGRVSDEAIPQYYRRARLFVLPSVWEGHPLTLLEAWAAEVPVITSDVEGIAEFIDHEETGFLVPPESPAELADAIRYGLSNPNESESWAENAYEMVSTEYSWEGVAAQTNRIYERIV</sequence>
<dbReference type="InterPro" id="IPR001296">
    <property type="entry name" value="Glyco_trans_1"/>
</dbReference>
<dbReference type="HOGENOM" id="CLU_009583_2_1_2"/>
<protein>
    <submittedName>
        <fullName evidence="5">Glycosyl transferase group 1</fullName>
    </submittedName>
</protein>
<dbReference type="EMBL" id="CP002840">
    <property type="protein sequence ID" value="AEH38943.1"/>
    <property type="molecule type" value="Genomic_DNA"/>
</dbReference>
<dbReference type="RefSeq" id="WP_013875671.1">
    <property type="nucleotide sequence ID" value="NC_015658.1"/>
</dbReference>
<reference evidence="6" key="1">
    <citation type="journal article" date="2012" name="Stand. Genomic Sci.">
        <title>Complete genome sequence of Halopiger xanaduensis type strain (SH-6(T)).</title>
        <authorList>
            <person name="Anderson I."/>
            <person name="Tindall B.J."/>
            <person name="Rohde M."/>
            <person name="Lucas S."/>
            <person name="Han J."/>
            <person name="Lapidus A."/>
            <person name="Cheng J.F."/>
            <person name="Goodwin L."/>
            <person name="Pitluck S."/>
            <person name="Peters L."/>
            <person name="Pati A."/>
            <person name="Mikhailova N."/>
            <person name="Pagani I."/>
            <person name="Teshima H."/>
            <person name="Han C."/>
            <person name="Tapia R."/>
            <person name="Land M."/>
            <person name="Woyke T."/>
            <person name="Klenk H.P."/>
            <person name="Kyrpides N."/>
            <person name="Ivanova N."/>
        </authorList>
    </citation>
    <scope>NUCLEOTIDE SEQUENCE [LARGE SCALE GENOMIC DNA]</scope>
    <source>
        <strain evidence="6">DSM 18323 / JCM 14033 / SH-6</strain>
        <plasmid evidence="6">Plasmid pHALXA01</plasmid>
    </source>
</reference>
<dbReference type="PANTHER" id="PTHR12526:SF510">
    <property type="entry name" value="D-INOSITOL 3-PHOSPHATE GLYCOSYLTRANSFERASE"/>
    <property type="match status" value="1"/>
</dbReference>
<organism evidence="5 6">
    <name type="scientific">Halopiger xanaduensis (strain DSM 18323 / JCM 14033 / SH-6)</name>
    <dbReference type="NCBI Taxonomy" id="797210"/>
    <lineage>
        <taxon>Archaea</taxon>
        <taxon>Methanobacteriati</taxon>
        <taxon>Methanobacteriota</taxon>
        <taxon>Stenosarchaea group</taxon>
        <taxon>Halobacteria</taxon>
        <taxon>Halobacteriales</taxon>
        <taxon>Natrialbaceae</taxon>
        <taxon>Halopiger</taxon>
    </lineage>
</organism>
<feature type="domain" description="Glycosyltransferase subfamily 4-like N-terminal" evidence="4">
    <location>
        <begin position="15"/>
        <end position="188"/>
    </location>
</feature>
<keyword evidence="5" id="KW-0614">Plasmid</keyword>
<dbReference type="KEGG" id="hxa:Halxa_0340"/>